<protein>
    <recommendedName>
        <fullName evidence="2">Protein BCCIP homolog</fullName>
    </recommendedName>
</protein>
<reference evidence="4" key="1">
    <citation type="journal article" date="2023" name="bioRxiv">
        <title>Scaffold-level genome assemblies of two parasitoid biocontrol wasps reveal the parthenogenesis mechanism and an associated novel virus.</title>
        <authorList>
            <person name="Inwood S."/>
            <person name="Skelly J."/>
            <person name="Guhlin J."/>
            <person name="Harrop T."/>
            <person name="Goldson S."/>
            <person name="Dearden P."/>
        </authorList>
    </citation>
    <scope>NUCLEOTIDE SEQUENCE</scope>
    <source>
        <strain evidence="4">Irish</strain>
        <tissue evidence="4">Whole body</tissue>
    </source>
</reference>
<name>A0AA39F9B0_9HYME</name>
<dbReference type="AlphaFoldDB" id="A0AA39F9B0"/>
<comment type="similarity">
    <text evidence="1 2">Belongs to the BCP1 family.</text>
</comment>
<dbReference type="Proteomes" id="UP001168990">
    <property type="component" value="Unassembled WGS sequence"/>
</dbReference>
<dbReference type="Pfam" id="PF13862">
    <property type="entry name" value="BCCIP"/>
    <property type="match status" value="1"/>
</dbReference>
<gene>
    <name evidence="4" type="ORF">PV328_003839</name>
</gene>
<evidence type="ECO:0000313" key="4">
    <source>
        <dbReference type="EMBL" id="KAK0165315.1"/>
    </source>
</evidence>
<reference evidence="4" key="2">
    <citation type="submission" date="2023-03" db="EMBL/GenBank/DDBJ databases">
        <authorList>
            <person name="Inwood S.N."/>
            <person name="Skelly J.G."/>
            <person name="Guhlin J."/>
            <person name="Harrop T.W.R."/>
            <person name="Goldson S.G."/>
            <person name="Dearden P.K."/>
        </authorList>
    </citation>
    <scope>NUCLEOTIDE SEQUENCE</scope>
    <source>
        <strain evidence="4">Irish</strain>
        <tissue evidence="4">Whole body</tissue>
    </source>
</reference>
<dbReference type="PANTHER" id="PTHR13261">
    <property type="entry name" value="BRCA2 AND CDKN1A INTERACTING PROTEIN"/>
    <property type="match status" value="1"/>
</dbReference>
<evidence type="ECO:0000256" key="2">
    <source>
        <dbReference type="PIRNR" id="PIRNR028983"/>
    </source>
</evidence>
<feature type="region of interest" description="Disordered" evidence="3">
    <location>
        <begin position="1"/>
        <end position="37"/>
    </location>
</feature>
<comment type="caution">
    <text evidence="4">The sequence shown here is derived from an EMBL/GenBank/DDBJ whole genome shotgun (WGS) entry which is preliminary data.</text>
</comment>
<evidence type="ECO:0000256" key="1">
    <source>
        <dbReference type="ARBA" id="ARBA00006781"/>
    </source>
</evidence>
<accession>A0AA39F9B0</accession>
<dbReference type="InterPro" id="IPR025602">
    <property type="entry name" value="BCP1_family"/>
</dbReference>
<dbReference type="PIRSF" id="PIRSF028983">
    <property type="entry name" value="BCP1"/>
    <property type="match status" value="1"/>
</dbReference>
<evidence type="ECO:0000313" key="5">
    <source>
        <dbReference type="Proteomes" id="UP001168990"/>
    </source>
</evidence>
<organism evidence="4 5">
    <name type="scientific">Microctonus aethiopoides</name>
    <dbReference type="NCBI Taxonomy" id="144406"/>
    <lineage>
        <taxon>Eukaryota</taxon>
        <taxon>Metazoa</taxon>
        <taxon>Ecdysozoa</taxon>
        <taxon>Arthropoda</taxon>
        <taxon>Hexapoda</taxon>
        <taxon>Insecta</taxon>
        <taxon>Pterygota</taxon>
        <taxon>Neoptera</taxon>
        <taxon>Endopterygota</taxon>
        <taxon>Hymenoptera</taxon>
        <taxon>Apocrita</taxon>
        <taxon>Ichneumonoidea</taxon>
        <taxon>Braconidae</taxon>
        <taxon>Euphorinae</taxon>
        <taxon>Microctonus</taxon>
    </lineage>
</organism>
<dbReference type="EMBL" id="JAQQBS010001422">
    <property type="protein sequence ID" value="KAK0165315.1"/>
    <property type="molecule type" value="Genomic_DNA"/>
</dbReference>
<sequence>MAAPAKKREIESKSKDDDMNSGDSGSSDENEEIVNDEEGTKIMVDFVGRIPEDSDFHGIKILLQQLFLKAHINVGALAEYIISRNYVGSVVKQSSDDQNDDDDDDEDDDDINDVFSVTSVINISHGQNEECVQQLRTLLKDLASEYATDSVNGLIKNIIENDSAALGLIVNERFVNIPADISVPLLENLIADMKRAVSKKMPYDFQYYILIAKLYKPKTTMKKNAKKGSEEPEIFWSNQEEEVFNENAMCTFEFSVDKESDTGVSGTWTEDDDEMIPYRRVMVFEACQLEPIIDKIKKFISH</sequence>
<proteinExistence type="inferred from homology"/>
<dbReference type="GO" id="GO:0005634">
    <property type="term" value="C:nucleus"/>
    <property type="evidence" value="ECO:0007669"/>
    <property type="project" value="TreeGrafter"/>
</dbReference>
<dbReference type="PANTHER" id="PTHR13261:SF0">
    <property type="entry name" value="BRCA2 AND CDKN1A-INTERACTING PROTEIN"/>
    <property type="match status" value="1"/>
</dbReference>
<evidence type="ECO:0000256" key="3">
    <source>
        <dbReference type="SAM" id="MobiDB-lite"/>
    </source>
</evidence>
<feature type="compositionally biased region" description="Basic and acidic residues" evidence="3">
    <location>
        <begin position="1"/>
        <end position="18"/>
    </location>
</feature>
<keyword evidence="5" id="KW-1185">Reference proteome</keyword>
<feature type="compositionally biased region" description="Acidic residues" evidence="3">
    <location>
        <begin position="26"/>
        <end position="37"/>
    </location>
</feature>